<dbReference type="Proteomes" id="UP000594261">
    <property type="component" value="Chromosome 3"/>
</dbReference>
<evidence type="ECO:0000313" key="2">
    <source>
        <dbReference type="EnsemblPlants" id="QL03p018370:mrna"/>
    </source>
</evidence>
<dbReference type="InParanoid" id="A0A7N2L5C8"/>
<name>A0A7N2L5C8_QUELO</name>
<feature type="compositionally biased region" description="Acidic residues" evidence="1">
    <location>
        <begin position="18"/>
        <end position="34"/>
    </location>
</feature>
<proteinExistence type="predicted"/>
<evidence type="ECO:0000256" key="1">
    <source>
        <dbReference type="SAM" id="MobiDB-lite"/>
    </source>
</evidence>
<dbReference type="Gramene" id="QL03p018370:mrna">
    <property type="protein sequence ID" value="QL03p018370:mrna"/>
    <property type="gene ID" value="QL03p018370"/>
</dbReference>
<protein>
    <submittedName>
        <fullName evidence="2">Uncharacterized protein</fullName>
    </submittedName>
</protein>
<dbReference type="AlphaFoldDB" id="A0A7N2L5C8"/>
<reference evidence="2 3" key="1">
    <citation type="journal article" date="2016" name="G3 (Bethesda)">
        <title>First Draft Assembly and Annotation of the Genome of a California Endemic Oak Quercus lobata Nee (Fagaceae).</title>
        <authorList>
            <person name="Sork V.L."/>
            <person name="Fitz-Gibbon S.T."/>
            <person name="Puiu D."/>
            <person name="Crepeau M."/>
            <person name="Gugger P.F."/>
            <person name="Sherman R."/>
            <person name="Stevens K."/>
            <person name="Langley C.H."/>
            <person name="Pellegrini M."/>
            <person name="Salzberg S.L."/>
        </authorList>
    </citation>
    <scope>NUCLEOTIDE SEQUENCE [LARGE SCALE GENOMIC DNA]</scope>
    <source>
        <strain evidence="2 3">cv. SW786</strain>
    </source>
</reference>
<sequence length="91" mass="10292">MDAMEKGPSARPRVNDSDSNENNEGLDVEYDEEEDQDLYEEFKNGGLYYFLVVLNKWVLGLPQAEGLNYSSAPFGLLSFDHGIWAEPRSSN</sequence>
<dbReference type="EMBL" id="LRBV02000003">
    <property type="status" value="NOT_ANNOTATED_CDS"/>
    <property type="molecule type" value="Genomic_DNA"/>
</dbReference>
<evidence type="ECO:0000313" key="3">
    <source>
        <dbReference type="Proteomes" id="UP000594261"/>
    </source>
</evidence>
<accession>A0A7N2L5C8</accession>
<organism evidence="2 3">
    <name type="scientific">Quercus lobata</name>
    <name type="common">Valley oak</name>
    <dbReference type="NCBI Taxonomy" id="97700"/>
    <lineage>
        <taxon>Eukaryota</taxon>
        <taxon>Viridiplantae</taxon>
        <taxon>Streptophyta</taxon>
        <taxon>Embryophyta</taxon>
        <taxon>Tracheophyta</taxon>
        <taxon>Spermatophyta</taxon>
        <taxon>Magnoliopsida</taxon>
        <taxon>eudicotyledons</taxon>
        <taxon>Gunneridae</taxon>
        <taxon>Pentapetalae</taxon>
        <taxon>rosids</taxon>
        <taxon>fabids</taxon>
        <taxon>Fagales</taxon>
        <taxon>Fagaceae</taxon>
        <taxon>Quercus</taxon>
    </lineage>
</organism>
<feature type="region of interest" description="Disordered" evidence="1">
    <location>
        <begin position="1"/>
        <end position="34"/>
    </location>
</feature>
<keyword evidence="3" id="KW-1185">Reference proteome</keyword>
<reference evidence="2" key="2">
    <citation type="submission" date="2021-01" db="UniProtKB">
        <authorList>
            <consortium name="EnsemblPlants"/>
        </authorList>
    </citation>
    <scope>IDENTIFICATION</scope>
</reference>
<dbReference type="EnsemblPlants" id="QL03p018370:mrna">
    <property type="protein sequence ID" value="QL03p018370:mrna"/>
    <property type="gene ID" value="QL03p018370"/>
</dbReference>